<dbReference type="Proteomes" id="UP000836841">
    <property type="component" value="Unassembled WGS sequence"/>
</dbReference>
<name>A0AAU9RHJ8_THLAR</name>
<feature type="transmembrane region" description="Helical" evidence="2">
    <location>
        <begin position="154"/>
        <end position="179"/>
    </location>
</feature>
<dbReference type="GO" id="GO:0042910">
    <property type="term" value="F:xenobiotic transmembrane transporter activity"/>
    <property type="evidence" value="ECO:0007669"/>
    <property type="project" value="InterPro"/>
</dbReference>
<keyword evidence="2" id="KW-1133">Transmembrane helix</keyword>
<protein>
    <recommendedName>
        <fullName evidence="5">Protein TRANSPARENT TESTA 12</fullName>
    </recommendedName>
</protein>
<dbReference type="EMBL" id="CAJVSB020000192">
    <property type="protein sequence ID" value="CAH2042803.1"/>
    <property type="molecule type" value="Genomic_DNA"/>
</dbReference>
<feature type="transmembrane region" description="Helical" evidence="2">
    <location>
        <begin position="38"/>
        <end position="60"/>
    </location>
</feature>
<dbReference type="AlphaFoldDB" id="A0AAU9RHJ8"/>
<proteinExistence type="inferred from homology"/>
<keyword evidence="4" id="KW-1185">Reference proteome</keyword>
<dbReference type="GO" id="GO:0016020">
    <property type="term" value="C:membrane"/>
    <property type="evidence" value="ECO:0007669"/>
    <property type="project" value="InterPro"/>
</dbReference>
<evidence type="ECO:0000256" key="2">
    <source>
        <dbReference type="SAM" id="Phobius"/>
    </source>
</evidence>
<evidence type="ECO:0000256" key="1">
    <source>
        <dbReference type="ARBA" id="ARBA00010199"/>
    </source>
</evidence>
<evidence type="ECO:0000313" key="4">
    <source>
        <dbReference type="Proteomes" id="UP000836841"/>
    </source>
</evidence>
<comment type="similarity">
    <text evidence="1">Belongs to the multi antimicrobial extrusion (MATE) (TC 2.A.66.1) family.</text>
</comment>
<sequence length="207" mass="22220">MEETLEHIRAAIFSRLTSYSMVVVTQAFAGHLGDVELAAISIAYNLLICQLGMASALETLCGQAFGAGQYYMMGVYLQRSWVVLFLCCVLALPIFIFASPMWLSSPVPWLCEVLAEPVKSAVLAWVSLAALAEHVIVSWVVVYGCGLGVVGSAVALCFSWWVLTLGLFGYTVVGGALLLGQASPFKRSLVYGDFFKLSAASGVMICL</sequence>
<dbReference type="Pfam" id="PF01554">
    <property type="entry name" value="MatE"/>
    <property type="match status" value="1"/>
</dbReference>
<reference evidence="3 4" key="1">
    <citation type="submission" date="2022-03" db="EMBL/GenBank/DDBJ databases">
        <authorList>
            <person name="Nunn A."/>
            <person name="Chopra R."/>
            <person name="Nunn A."/>
            <person name="Contreras Garrido A."/>
        </authorList>
    </citation>
    <scope>NUCLEOTIDE SEQUENCE [LARGE SCALE GENOMIC DNA]</scope>
</reference>
<comment type="caution">
    <text evidence="3">The sequence shown here is derived from an EMBL/GenBank/DDBJ whole genome shotgun (WGS) entry which is preliminary data.</text>
</comment>
<dbReference type="GO" id="GO:0015297">
    <property type="term" value="F:antiporter activity"/>
    <property type="evidence" value="ECO:0007669"/>
    <property type="project" value="InterPro"/>
</dbReference>
<keyword evidence="2" id="KW-0812">Transmembrane</keyword>
<organism evidence="3 4">
    <name type="scientific">Thlaspi arvense</name>
    <name type="common">Field penny-cress</name>
    <dbReference type="NCBI Taxonomy" id="13288"/>
    <lineage>
        <taxon>Eukaryota</taxon>
        <taxon>Viridiplantae</taxon>
        <taxon>Streptophyta</taxon>
        <taxon>Embryophyta</taxon>
        <taxon>Tracheophyta</taxon>
        <taxon>Spermatophyta</taxon>
        <taxon>Magnoliopsida</taxon>
        <taxon>eudicotyledons</taxon>
        <taxon>Gunneridae</taxon>
        <taxon>Pentapetalae</taxon>
        <taxon>rosids</taxon>
        <taxon>malvids</taxon>
        <taxon>Brassicales</taxon>
        <taxon>Brassicaceae</taxon>
        <taxon>Thlaspideae</taxon>
        <taxon>Thlaspi</taxon>
    </lineage>
</organism>
<dbReference type="PANTHER" id="PTHR11206">
    <property type="entry name" value="MULTIDRUG RESISTANCE PROTEIN"/>
    <property type="match status" value="1"/>
</dbReference>
<evidence type="ECO:0000313" key="3">
    <source>
        <dbReference type="EMBL" id="CAH2042803.1"/>
    </source>
</evidence>
<feature type="transmembrane region" description="Helical" evidence="2">
    <location>
        <begin position="81"/>
        <end position="102"/>
    </location>
</feature>
<evidence type="ECO:0008006" key="5">
    <source>
        <dbReference type="Google" id="ProtNLM"/>
    </source>
</evidence>
<dbReference type="InterPro" id="IPR002528">
    <property type="entry name" value="MATE_fam"/>
</dbReference>
<gene>
    <name evidence="3" type="ORF">TAV2_LOCUS4794</name>
</gene>
<feature type="transmembrane region" description="Helical" evidence="2">
    <location>
        <begin position="122"/>
        <end position="142"/>
    </location>
</feature>
<keyword evidence="2" id="KW-0472">Membrane</keyword>
<feature type="transmembrane region" description="Helical" evidence="2">
    <location>
        <begin position="12"/>
        <end position="32"/>
    </location>
</feature>
<accession>A0AAU9RHJ8</accession>